<dbReference type="AlphaFoldDB" id="A0A6L2K9J1"/>
<proteinExistence type="predicted"/>
<feature type="region of interest" description="Disordered" evidence="1">
    <location>
        <begin position="173"/>
        <end position="200"/>
    </location>
</feature>
<dbReference type="EMBL" id="BKCJ010002013">
    <property type="protein sequence ID" value="GEU45639.1"/>
    <property type="molecule type" value="Genomic_DNA"/>
</dbReference>
<organism evidence="2">
    <name type="scientific">Tanacetum cinerariifolium</name>
    <name type="common">Dalmatian daisy</name>
    <name type="synonym">Chrysanthemum cinerariifolium</name>
    <dbReference type="NCBI Taxonomy" id="118510"/>
    <lineage>
        <taxon>Eukaryota</taxon>
        <taxon>Viridiplantae</taxon>
        <taxon>Streptophyta</taxon>
        <taxon>Embryophyta</taxon>
        <taxon>Tracheophyta</taxon>
        <taxon>Spermatophyta</taxon>
        <taxon>Magnoliopsida</taxon>
        <taxon>eudicotyledons</taxon>
        <taxon>Gunneridae</taxon>
        <taxon>Pentapetalae</taxon>
        <taxon>asterids</taxon>
        <taxon>campanulids</taxon>
        <taxon>Asterales</taxon>
        <taxon>Asteraceae</taxon>
        <taxon>Asteroideae</taxon>
        <taxon>Anthemideae</taxon>
        <taxon>Anthemidinae</taxon>
        <taxon>Tanacetum</taxon>
    </lineage>
</organism>
<comment type="caution">
    <text evidence="2">The sequence shown here is derived from an EMBL/GenBank/DDBJ whole genome shotgun (WGS) entry which is preliminary data.</text>
</comment>
<evidence type="ECO:0000256" key="1">
    <source>
        <dbReference type="SAM" id="MobiDB-lite"/>
    </source>
</evidence>
<name>A0A6L2K9J1_TANCI</name>
<gene>
    <name evidence="2" type="ORF">Tci_017617</name>
</gene>
<protein>
    <submittedName>
        <fullName evidence="2">Uncharacterized protein</fullName>
    </submittedName>
</protein>
<reference evidence="2" key="1">
    <citation type="journal article" date="2019" name="Sci. Rep.">
        <title>Draft genome of Tanacetum cinerariifolium, the natural source of mosquito coil.</title>
        <authorList>
            <person name="Yamashiro T."/>
            <person name="Shiraishi A."/>
            <person name="Satake H."/>
            <person name="Nakayama K."/>
        </authorList>
    </citation>
    <scope>NUCLEOTIDE SEQUENCE</scope>
</reference>
<sequence>MQAIHILTKPQVVYDNTHKHALGYQNPFHLKKAQRIKPAVYDGSVIAKVHDVISVIDNEETLILEEESRSKLLDKQNDLISIKQEINISPIDYSKLKKIKEDFGKRFVTKKELSTEQAFWLKHSNYNLDTSVKSHTPVRIEVPSKLSKHFVIAVLILSQQHYLTALTCTSSRVKPTTSASGSNLSSNTKNNRITRPPSSN</sequence>
<evidence type="ECO:0000313" key="2">
    <source>
        <dbReference type="EMBL" id="GEU45639.1"/>
    </source>
</evidence>
<accession>A0A6L2K9J1</accession>